<dbReference type="GO" id="GO:0016787">
    <property type="term" value="F:hydrolase activity"/>
    <property type="evidence" value="ECO:0007669"/>
    <property type="project" value="InterPro"/>
</dbReference>
<dbReference type="InterPro" id="IPR004843">
    <property type="entry name" value="Calcineurin-like_PHP"/>
</dbReference>
<evidence type="ECO:0000259" key="2">
    <source>
        <dbReference type="Pfam" id="PF00149"/>
    </source>
</evidence>
<feature type="chain" id="PRO_5039567503" evidence="1">
    <location>
        <begin position="22"/>
        <end position="478"/>
    </location>
</feature>
<evidence type="ECO:0000259" key="3">
    <source>
        <dbReference type="Pfam" id="PF16370"/>
    </source>
</evidence>
<evidence type="ECO:0000313" key="6">
    <source>
        <dbReference type="Proteomes" id="UP000824055"/>
    </source>
</evidence>
<dbReference type="Pfam" id="PF16370">
    <property type="entry name" value="MetallophosC"/>
    <property type="match status" value="1"/>
</dbReference>
<feature type="domain" description="Calcineurin-like phosphoesterase" evidence="2">
    <location>
        <begin position="123"/>
        <end position="319"/>
    </location>
</feature>
<dbReference type="EMBL" id="DXBE01000053">
    <property type="protein sequence ID" value="HIZ69688.1"/>
    <property type="molecule type" value="Genomic_DNA"/>
</dbReference>
<proteinExistence type="predicted"/>
<dbReference type="InterPro" id="IPR032285">
    <property type="entry name" value="Metallophos_N"/>
</dbReference>
<reference evidence="5" key="1">
    <citation type="journal article" date="2021" name="PeerJ">
        <title>Extensive microbial diversity within the chicken gut microbiome revealed by metagenomics and culture.</title>
        <authorList>
            <person name="Gilroy R."/>
            <person name="Ravi A."/>
            <person name="Getino M."/>
            <person name="Pursley I."/>
            <person name="Horton D.L."/>
            <person name="Alikhan N.F."/>
            <person name="Baker D."/>
            <person name="Gharbi K."/>
            <person name="Hall N."/>
            <person name="Watson M."/>
            <person name="Adriaenssens E.M."/>
            <person name="Foster-Nyarko E."/>
            <person name="Jarju S."/>
            <person name="Secka A."/>
            <person name="Antonio M."/>
            <person name="Oren A."/>
            <person name="Chaudhuri R.R."/>
            <person name="La Ragione R."/>
            <person name="Hildebrand F."/>
            <person name="Pallen M.J."/>
        </authorList>
    </citation>
    <scope>NUCLEOTIDE SEQUENCE</scope>
    <source>
        <strain evidence="5">ChiHecec3B27-8219</strain>
    </source>
</reference>
<dbReference type="Pfam" id="PF00149">
    <property type="entry name" value="Metallophos"/>
    <property type="match status" value="1"/>
</dbReference>
<evidence type="ECO:0000256" key="1">
    <source>
        <dbReference type="SAM" id="SignalP"/>
    </source>
</evidence>
<dbReference type="Proteomes" id="UP000824055">
    <property type="component" value="Unassembled WGS sequence"/>
</dbReference>
<name>A0A9D2FY94_9BACT</name>
<dbReference type="SUPFAM" id="SSF49464">
    <property type="entry name" value="Carboxypeptidase regulatory domain-like"/>
    <property type="match status" value="1"/>
</dbReference>
<reference evidence="5" key="2">
    <citation type="submission" date="2021-04" db="EMBL/GenBank/DDBJ databases">
        <authorList>
            <person name="Gilroy R."/>
        </authorList>
    </citation>
    <scope>NUCLEOTIDE SEQUENCE</scope>
    <source>
        <strain evidence="5">ChiHecec3B27-8219</strain>
    </source>
</reference>
<keyword evidence="1" id="KW-0732">Signal</keyword>
<dbReference type="AlphaFoldDB" id="A0A9D2FY94"/>
<dbReference type="InterPro" id="IPR032288">
    <property type="entry name" value="Metallophos_C"/>
</dbReference>
<feature type="domain" description="Calcineurin-like phosphoesterase C-terminal" evidence="3">
    <location>
        <begin position="332"/>
        <end position="470"/>
    </location>
</feature>
<sequence>MKAKTLFLLLLAMALMSGGVARQRVFSVSGRVIDTSGEGVEGVVVNNGRQFTQTDQDGRWSLLTDTLVSKYISISTPADFCLPAADGIAAGFYVSVGEAIAQKGHDFVLRRRRHRADDFYYVAISDPQVRNESDLRRWREETMADVRRVADSLGGEREVVGVTLGDLVFDDMALYAPYAQSVSNSGMTMFSCIGNHDFDRRWKDLDSMRLGTPVYAEKEYNERFGPTDYSFNIGKAHVVTMKNINYLGNGRYVERMTDEQLEWLANDLSYVPRGSLVLLNIHAPGWGSVNKGDIMSGADRLAEVLRGYRVHVFCGHTHYFQNVEVSERLYQHNIGAACGAWWQGKVNCCGAPNGYLVVSVEGDRLRWRYRATGTSPDVQMSVYGQGEWPSLAEDIVANVWDYDPRCRVEWWQDGRAMGEMDRFSAVDAAYQSQSGPRSMRIATSHLFRCRPKGRYKKIEIVFTNRFGERFREVVKGES</sequence>
<accession>A0A9D2FY94</accession>
<feature type="domain" description="Calcineurin-like phosphoesterase N-terminal" evidence="4">
    <location>
        <begin position="30"/>
        <end position="108"/>
    </location>
</feature>
<evidence type="ECO:0000313" key="5">
    <source>
        <dbReference type="EMBL" id="HIZ69688.1"/>
    </source>
</evidence>
<gene>
    <name evidence="5" type="ORF">H9966_07410</name>
</gene>
<organism evidence="5 6">
    <name type="scientific">Candidatus Prevotella avicola</name>
    <dbReference type="NCBI Taxonomy" id="2838738"/>
    <lineage>
        <taxon>Bacteria</taxon>
        <taxon>Pseudomonadati</taxon>
        <taxon>Bacteroidota</taxon>
        <taxon>Bacteroidia</taxon>
        <taxon>Bacteroidales</taxon>
        <taxon>Prevotellaceae</taxon>
        <taxon>Prevotella</taxon>
    </lineage>
</organism>
<dbReference type="PANTHER" id="PTHR43143:SF1">
    <property type="entry name" value="SERINE_THREONINE-PROTEIN PHOSPHATASE CPPED1"/>
    <property type="match status" value="1"/>
</dbReference>
<dbReference type="InterPro" id="IPR051918">
    <property type="entry name" value="STPP_CPPED1"/>
</dbReference>
<dbReference type="InterPro" id="IPR029052">
    <property type="entry name" value="Metallo-depent_PP-like"/>
</dbReference>
<comment type="caution">
    <text evidence="5">The sequence shown here is derived from an EMBL/GenBank/DDBJ whole genome shotgun (WGS) entry which is preliminary data.</text>
</comment>
<protein>
    <submittedName>
        <fullName evidence="5">Calcineurin-like phosphoesterase family protein</fullName>
    </submittedName>
</protein>
<dbReference type="InterPro" id="IPR008969">
    <property type="entry name" value="CarboxyPept-like_regulatory"/>
</dbReference>
<feature type="signal peptide" evidence="1">
    <location>
        <begin position="1"/>
        <end position="21"/>
    </location>
</feature>
<dbReference type="Pfam" id="PF16371">
    <property type="entry name" value="MetallophosN"/>
    <property type="match status" value="1"/>
</dbReference>
<dbReference type="PANTHER" id="PTHR43143">
    <property type="entry name" value="METALLOPHOSPHOESTERASE, CALCINEURIN SUPERFAMILY"/>
    <property type="match status" value="1"/>
</dbReference>
<dbReference type="Gene3D" id="3.60.21.10">
    <property type="match status" value="1"/>
</dbReference>
<evidence type="ECO:0000259" key="4">
    <source>
        <dbReference type="Pfam" id="PF16371"/>
    </source>
</evidence>
<dbReference type="SUPFAM" id="SSF56300">
    <property type="entry name" value="Metallo-dependent phosphatases"/>
    <property type="match status" value="1"/>
</dbReference>